<accession>A0A8C7NZJ3</accession>
<protein>
    <recommendedName>
        <fullName evidence="2">PARP catalytic domain-containing protein</fullName>
    </recommendedName>
</protein>
<dbReference type="AlphaFoldDB" id="A0A8C7NZJ3"/>
<dbReference type="GO" id="GO:0005737">
    <property type="term" value="C:cytoplasm"/>
    <property type="evidence" value="ECO:0007669"/>
    <property type="project" value="TreeGrafter"/>
</dbReference>
<dbReference type="GO" id="GO:0003950">
    <property type="term" value="F:NAD+ poly-ADP-ribosyltransferase activity"/>
    <property type="evidence" value="ECO:0007669"/>
    <property type="project" value="InterPro"/>
</dbReference>
<proteinExistence type="inferred from homology"/>
<evidence type="ECO:0000313" key="3">
    <source>
        <dbReference type="Ensembl" id="ENSOMYP00000015073.2"/>
    </source>
</evidence>
<reference evidence="3" key="3">
    <citation type="submission" date="2025-09" db="UniProtKB">
        <authorList>
            <consortium name="Ensembl"/>
        </authorList>
    </citation>
    <scope>IDENTIFICATION</scope>
</reference>
<dbReference type="GeneTree" id="ENSGT00940000163496"/>
<dbReference type="PANTHER" id="PTHR36542">
    <property type="entry name" value="GIG2-LIKE PROTEIN DRED-RELATED"/>
    <property type="match status" value="1"/>
</dbReference>
<reference evidence="3" key="2">
    <citation type="submission" date="2025-08" db="UniProtKB">
        <authorList>
            <consortium name="Ensembl"/>
        </authorList>
    </citation>
    <scope>IDENTIFICATION</scope>
</reference>
<dbReference type="Pfam" id="PF00644">
    <property type="entry name" value="PARP"/>
    <property type="match status" value="1"/>
</dbReference>
<reference evidence="3" key="1">
    <citation type="submission" date="2020-07" db="EMBL/GenBank/DDBJ databases">
        <title>A long reads based de novo assembly of the rainbow trout Arlee double haploid line genome.</title>
        <authorList>
            <person name="Gao G."/>
            <person name="Palti Y."/>
        </authorList>
    </citation>
    <scope>NUCLEOTIDE SEQUENCE [LARGE SCALE GENOMIC DNA]</scope>
</reference>
<organism evidence="3 4">
    <name type="scientific">Oncorhynchus mykiss</name>
    <name type="common">Rainbow trout</name>
    <name type="synonym">Salmo gairdneri</name>
    <dbReference type="NCBI Taxonomy" id="8022"/>
    <lineage>
        <taxon>Eukaryota</taxon>
        <taxon>Metazoa</taxon>
        <taxon>Chordata</taxon>
        <taxon>Craniata</taxon>
        <taxon>Vertebrata</taxon>
        <taxon>Euteleostomi</taxon>
        <taxon>Actinopterygii</taxon>
        <taxon>Neopterygii</taxon>
        <taxon>Teleostei</taxon>
        <taxon>Protacanthopterygii</taxon>
        <taxon>Salmoniformes</taxon>
        <taxon>Salmonidae</taxon>
        <taxon>Salmoninae</taxon>
        <taxon>Oncorhynchus</taxon>
    </lineage>
</organism>
<evidence type="ECO:0000256" key="1">
    <source>
        <dbReference type="ARBA" id="ARBA00024347"/>
    </source>
</evidence>
<sequence length="210" mass="23745">MLTRACRRKMKPNSPYLDNFLYTGEHPEDQRTYVMFHGTSVEAAELIKKNGFILSRADISMLGAGVYVTRDIQKACEYPLGVSKSKRRVLKVRVDVGKVKIIDQQDHPMQKTWHTEHGYDTAWVPPGVDMVESNRQENCVYDPKRIKVMEVMKVNKKTMVFGSRKPAQNFATGPGAVFGSTGSLGLSSWSFSHFLLRFEICSTRSFSSAV</sequence>
<comment type="similarity">
    <text evidence="1">Belongs to the ARTD/PARP family.</text>
</comment>
<name>A0A8C7NZJ3_ONCMY</name>
<dbReference type="Ensembl" id="ENSOMYT00000016653.2">
    <property type="protein sequence ID" value="ENSOMYP00000015073.2"/>
    <property type="gene ID" value="ENSOMYG00000007462.2"/>
</dbReference>
<keyword evidence="4" id="KW-1185">Reference proteome</keyword>
<evidence type="ECO:0000313" key="4">
    <source>
        <dbReference type="Proteomes" id="UP000694395"/>
    </source>
</evidence>
<dbReference type="InterPro" id="IPR012317">
    <property type="entry name" value="Poly(ADP-ribose)pol_cat_dom"/>
</dbReference>
<evidence type="ECO:0000259" key="2">
    <source>
        <dbReference type="Pfam" id="PF00644"/>
    </source>
</evidence>
<dbReference type="Gene3D" id="3.90.175.10">
    <property type="entry name" value="Diphtheria Toxin, domain 1"/>
    <property type="match status" value="1"/>
</dbReference>
<feature type="domain" description="PARP catalytic" evidence="2">
    <location>
        <begin position="31"/>
        <end position="115"/>
    </location>
</feature>
<dbReference type="Proteomes" id="UP000694395">
    <property type="component" value="Chromosome 19"/>
</dbReference>
<dbReference type="SUPFAM" id="SSF56399">
    <property type="entry name" value="ADP-ribosylation"/>
    <property type="match status" value="1"/>
</dbReference>
<dbReference type="PANTHER" id="PTHR36542:SF2">
    <property type="entry name" value="GIG2-LIKE PROTEIN DRED-RELATED"/>
    <property type="match status" value="1"/>
</dbReference>